<dbReference type="AlphaFoldDB" id="A0A2Z6MJ34"/>
<keyword evidence="7" id="KW-0472">Membrane</keyword>
<dbReference type="EMBL" id="DF973265">
    <property type="protein sequence ID" value="GAU23205.1"/>
    <property type="molecule type" value="Genomic_DNA"/>
</dbReference>
<dbReference type="Proteomes" id="UP000242715">
    <property type="component" value="Unassembled WGS sequence"/>
</dbReference>
<evidence type="ECO:0000313" key="8">
    <source>
        <dbReference type="EMBL" id="GAU23205.1"/>
    </source>
</evidence>
<accession>A0A2Z6MJ34</accession>
<dbReference type="PANTHER" id="PTHR33228:SF80">
    <property type="entry name" value="PROTEIN, PUTATIVE-RELATED"/>
    <property type="match status" value="1"/>
</dbReference>
<keyword evidence="6" id="KW-1133">Transmembrane helix</keyword>
<evidence type="ECO:0000256" key="2">
    <source>
        <dbReference type="ARBA" id="ARBA00009977"/>
    </source>
</evidence>
<dbReference type="GO" id="GO:0006865">
    <property type="term" value="P:amino acid transport"/>
    <property type="evidence" value="ECO:0007669"/>
    <property type="project" value="UniProtKB-KW"/>
</dbReference>
<keyword evidence="5" id="KW-0029">Amino-acid transport</keyword>
<comment type="similarity">
    <text evidence="2">Belongs to the GLUTAMINE DUMPER 1 (TC 9.B.60) family.</text>
</comment>
<dbReference type="OrthoDB" id="770444at2759"/>
<keyword evidence="4" id="KW-0812">Transmembrane</keyword>
<evidence type="ECO:0000256" key="1">
    <source>
        <dbReference type="ARBA" id="ARBA00004167"/>
    </source>
</evidence>
<proteinExistence type="inferred from homology"/>
<organism evidence="8 9">
    <name type="scientific">Trifolium subterraneum</name>
    <name type="common">Subterranean clover</name>
    <dbReference type="NCBI Taxonomy" id="3900"/>
    <lineage>
        <taxon>Eukaryota</taxon>
        <taxon>Viridiplantae</taxon>
        <taxon>Streptophyta</taxon>
        <taxon>Embryophyta</taxon>
        <taxon>Tracheophyta</taxon>
        <taxon>Spermatophyta</taxon>
        <taxon>Magnoliopsida</taxon>
        <taxon>eudicotyledons</taxon>
        <taxon>Gunneridae</taxon>
        <taxon>Pentapetalae</taxon>
        <taxon>rosids</taxon>
        <taxon>fabids</taxon>
        <taxon>Fabales</taxon>
        <taxon>Fabaceae</taxon>
        <taxon>Papilionoideae</taxon>
        <taxon>50 kb inversion clade</taxon>
        <taxon>NPAAA clade</taxon>
        <taxon>Hologalegina</taxon>
        <taxon>IRL clade</taxon>
        <taxon>Trifolieae</taxon>
        <taxon>Trifolium</taxon>
    </lineage>
</organism>
<evidence type="ECO:0000256" key="5">
    <source>
        <dbReference type="ARBA" id="ARBA00022970"/>
    </source>
</evidence>
<keyword evidence="3" id="KW-0813">Transport</keyword>
<evidence type="ECO:0000256" key="7">
    <source>
        <dbReference type="ARBA" id="ARBA00023136"/>
    </source>
</evidence>
<evidence type="ECO:0000256" key="3">
    <source>
        <dbReference type="ARBA" id="ARBA00022448"/>
    </source>
</evidence>
<dbReference type="InterPro" id="IPR040359">
    <property type="entry name" value="GDU"/>
</dbReference>
<evidence type="ECO:0000313" key="9">
    <source>
        <dbReference type="Proteomes" id="UP000242715"/>
    </source>
</evidence>
<evidence type="ECO:0000256" key="4">
    <source>
        <dbReference type="ARBA" id="ARBA00022692"/>
    </source>
</evidence>
<name>A0A2Z6MJ34_TRISU</name>
<keyword evidence="9" id="KW-1185">Reference proteome</keyword>
<evidence type="ECO:0000256" key="6">
    <source>
        <dbReference type="ARBA" id="ARBA00022989"/>
    </source>
</evidence>
<dbReference type="GO" id="GO:0016020">
    <property type="term" value="C:membrane"/>
    <property type="evidence" value="ECO:0007669"/>
    <property type="project" value="UniProtKB-SubCell"/>
</dbReference>
<sequence>MEPISSVSSSTTNEIKITLVILVCSFRKRGSSQLLNLDEEMKHVIVEINSEPEILVIMAGEDKPTFLAKPIINSSSLPNCTCGAQSSSTTSSSSLTNE</sequence>
<dbReference type="GO" id="GO:0080143">
    <property type="term" value="P:regulation of amino acid export"/>
    <property type="evidence" value="ECO:0007669"/>
    <property type="project" value="InterPro"/>
</dbReference>
<dbReference type="PANTHER" id="PTHR33228">
    <property type="entry name" value="PROTEIN GLUTAMINE DUMPER 4-RELATED"/>
    <property type="match status" value="1"/>
</dbReference>
<comment type="subcellular location">
    <subcellularLocation>
        <location evidence="1">Membrane</location>
        <topology evidence="1">Single-pass membrane protein</topology>
    </subcellularLocation>
</comment>
<protein>
    <submittedName>
        <fullName evidence="8">Uncharacterized protein</fullName>
    </submittedName>
</protein>
<gene>
    <name evidence="8" type="ORF">TSUD_172330</name>
</gene>
<reference evidence="9" key="1">
    <citation type="journal article" date="2017" name="Front. Plant Sci.">
        <title>Climate Clever Clovers: New Paradigm to Reduce the Environmental Footprint of Ruminants by Breeding Low Methanogenic Forages Utilizing Haplotype Variation.</title>
        <authorList>
            <person name="Kaur P."/>
            <person name="Appels R."/>
            <person name="Bayer P.E."/>
            <person name="Keeble-Gagnere G."/>
            <person name="Wang J."/>
            <person name="Hirakawa H."/>
            <person name="Shirasawa K."/>
            <person name="Vercoe P."/>
            <person name="Stefanova K."/>
            <person name="Durmic Z."/>
            <person name="Nichols P."/>
            <person name="Revell C."/>
            <person name="Isobe S.N."/>
            <person name="Edwards D."/>
            <person name="Erskine W."/>
        </authorList>
    </citation>
    <scope>NUCLEOTIDE SEQUENCE [LARGE SCALE GENOMIC DNA]</scope>
    <source>
        <strain evidence="9">cv. Daliak</strain>
    </source>
</reference>